<dbReference type="GO" id="GO:0061630">
    <property type="term" value="F:ubiquitin protein ligase activity"/>
    <property type="evidence" value="ECO:0007669"/>
    <property type="project" value="UniProtKB-UniRule"/>
</dbReference>
<evidence type="ECO:0000256" key="7">
    <source>
        <dbReference type="ARBA" id="ARBA00022786"/>
    </source>
</evidence>
<evidence type="ECO:0000256" key="3">
    <source>
        <dbReference type="ARBA" id="ARBA00004906"/>
    </source>
</evidence>
<evidence type="ECO:0000256" key="6">
    <source>
        <dbReference type="ARBA" id="ARBA00022771"/>
    </source>
</evidence>
<comment type="caution">
    <text evidence="13">The sequence shown here is derived from an EMBL/GenBank/DDBJ whole genome shotgun (WGS) entry which is preliminary data.</text>
</comment>
<accession>A0AAV6MY57</accession>
<comment type="subcellular location">
    <subcellularLocation>
        <location evidence="2">Endomembrane system</location>
    </subcellularLocation>
    <subcellularLocation>
        <location evidence="11">Endoplasmic reticulum membrane</location>
        <topology evidence="11">Single-pass type IV membrane protein</topology>
    </subcellularLocation>
</comment>
<sequence length="274" mass="31236">MTRSTARSFIALNFTIFFSTQFQCVSESNRFGISEGFFTTEYMDMEQYYEEINSFGENKSSVENWKSALDAMAETQCDSSGLFDCNICLETVKDPVVTLCGHLFCWPCIYKWLHFQDSSTEKQGQRLQQCPVCKAEVSDATLVPLYGKGETQDPFESKNSQLGIVVPRRPQGPACFESPRATSHPHPHPHPVLQFQQGNLSDQSNIYYAEGVFGEMVYARMFGAITNLYSYPNSYPLVWSSSPRIRRHILQTDESLNRICIFLFCCSIICLLLF</sequence>
<keyword evidence="11" id="KW-0256">Endoplasmic reticulum</keyword>
<evidence type="ECO:0000256" key="5">
    <source>
        <dbReference type="ARBA" id="ARBA00022723"/>
    </source>
</evidence>
<keyword evidence="8 11" id="KW-0862">Zinc</keyword>
<reference evidence="13 14" key="1">
    <citation type="journal article" date="2021" name="Hortic Res">
        <title>The domestication of Cucurbita argyrosperma as revealed by the genome of its wild relative.</title>
        <authorList>
            <person name="Barrera-Redondo J."/>
            <person name="Sanchez-de la Vega G."/>
            <person name="Aguirre-Liguori J.A."/>
            <person name="Castellanos-Morales G."/>
            <person name="Gutierrez-Guerrero Y.T."/>
            <person name="Aguirre-Dugua X."/>
            <person name="Aguirre-Planter E."/>
            <person name="Tenaillon M.I."/>
            <person name="Lira-Saade R."/>
            <person name="Eguiarte L.E."/>
        </authorList>
    </citation>
    <scope>NUCLEOTIDE SEQUENCE [LARGE SCALE GENOMIC DNA]</scope>
    <source>
        <strain evidence="13">JBR-2021</strain>
    </source>
</reference>
<comment type="domain">
    <text evidence="11">The RING-type zinc finger domain is responsible for E3 ligase activity.</text>
</comment>
<comment type="function">
    <text evidence="11">E3 ubiquitin-protein ligase.</text>
</comment>
<evidence type="ECO:0000256" key="1">
    <source>
        <dbReference type="ARBA" id="ARBA00000900"/>
    </source>
</evidence>
<keyword evidence="5 11" id="KW-0479">Metal-binding</keyword>
<evidence type="ECO:0000256" key="11">
    <source>
        <dbReference type="RuleBase" id="RU369090"/>
    </source>
</evidence>
<dbReference type="InterPro" id="IPR001841">
    <property type="entry name" value="Znf_RING"/>
</dbReference>
<evidence type="ECO:0000256" key="2">
    <source>
        <dbReference type="ARBA" id="ARBA00004308"/>
    </source>
</evidence>
<evidence type="ECO:0000313" key="13">
    <source>
        <dbReference type="EMBL" id="KAG6589216.1"/>
    </source>
</evidence>
<dbReference type="EMBL" id="JAGKQH010000011">
    <property type="protein sequence ID" value="KAG6589216.1"/>
    <property type="molecule type" value="Genomic_DNA"/>
</dbReference>
<dbReference type="InterPro" id="IPR045103">
    <property type="entry name" value="RNF5/RNF185-like"/>
</dbReference>
<dbReference type="EC" id="2.3.2.27" evidence="11"/>
<dbReference type="PROSITE" id="PS50089">
    <property type="entry name" value="ZF_RING_2"/>
    <property type="match status" value="1"/>
</dbReference>
<dbReference type="AlphaFoldDB" id="A0AAV6MY57"/>
<keyword evidence="14" id="KW-1185">Reference proteome</keyword>
<dbReference type="GO" id="GO:0008270">
    <property type="term" value="F:zinc ion binding"/>
    <property type="evidence" value="ECO:0007669"/>
    <property type="project" value="UniProtKB-KW"/>
</dbReference>
<dbReference type="Pfam" id="PF00097">
    <property type="entry name" value="zf-C3HC4"/>
    <property type="match status" value="1"/>
</dbReference>
<name>A0AAV6MY57_9ROSI</name>
<evidence type="ECO:0000313" key="14">
    <source>
        <dbReference type="Proteomes" id="UP000685013"/>
    </source>
</evidence>
<feature type="non-terminal residue" evidence="13">
    <location>
        <position position="1"/>
    </location>
</feature>
<dbReference type="Proteomes" id="UP000685013">
    <property type="component" value="Chromosome 11"/>
</dbReference>
<keyword evidence="4 11" id="KW-0808">Transferase</keyword>
<evidence type="ECO:0000256" key="10">
    <source>
        <dbReference type="PROSITE-ProRule" id="PRU00175"/>
    </source>
</evidence>
<evidence type="ECO:0000256" key="4">
    <source>
        <dbReference type="ARBA" id="ARBA00022679"/>
    </source>
</evidence>
<evidence type="ECO:0000256" key="9">
    <source>
        <dbReference type="ARBA" id="ARBA00023136"/>
    </source>
</evidence>
<dbReference type="SMART" id="SM00184">
    <property type="entry name" value="RING"/>
    <property type="match status" value="1"/>
</dbReference>
<dbReference type="InterPro" id="IPR017907">
    <property type="entry name" value="Znf_RING_CS"/>
</dbReference>
<organism evidence="13 14">
    <name type="scientific">Cucurbita argyrosperma subsp. sororia</name>
    <dbReference type="NCBI Taxonomy" id="37648"/>
    <lineage>
        <taxon>Eukaryota</taxon>
        <taxon>Viridiplantae</taxon>
        <taxon>Streptophyta</taxon>
        <taxon>Embryophyta</taxon>
        <taxon>Tracheophyta</taxon>
        <taxon>Spermatophyta</taxon>
        <taxon>Magnoliopsida</taxon>
        <taxon>eudicotyledons</taxon>
        <taxon>Gunneridae</taxon>
        <taxon>Pentapetalae</taxon>
        <taxon>rosids</taxon>
        <taxon>fabids</taxon>
        <taxon>Cucurbitales</taxon>
        <taxon>Cucurbitaceae</taxon>
        <taxon>Cucurbiteae</taxon>
        <taxon>Cucurbita</taxon>
    </lineage>
</organism>
<evidence type="ECO:0000259" key="12">
    <source>
        <dbReference type="PROSITE" id="PS50089"/>
    </source>
</evidence>
<keyword evidence="7 11" id="KW-0833">Ubl conjugation pathway</keyword>
<dbReference type="InterPro" id="IPR018957">
    <property type="entry name" value="Znf_C3HC4_RING-type"/>
</dbReference>
<dbReference type="PROSITE" id="PS00518">
    <property type="entry name" value="ZF_RING_1"/>
    <property type="match status" value="1"/>
</dbReference>
<keyword evidence="6 10" id="KW-0863">Zinc-finger</keyword>
<evidence type="ECO:0000256" key="8">
    <source>
        <dbReference type="ARBA" id="ARBA00022833"/>
    </source>
</evidence>
<dbReference type="GO" id="GO:0005789">
    <property type="term" value="C:endoplasmic reticulum membrane"/>
    <property type="evidence" value="ECO:0007669"/>
    <property type="project" value="UniProtKB-SubCell"/>
</dbReference>
<protein>
    <recommendedName>
        <fullName evidence="11">E3 ubiquitin-protein ligase RMA</fullName>
        <ecNumber evidence="11">2.3.2.27</ecNumber>
    </recommendedName>
    <alternativeName>
        <fullName evidence="11">Protein RING membrane-anchor</fullName>
    </alternativeName>
    <alternativeName>
        <fullName evidence="11">RING-type E3 ubiquitin transferase RMA</fullName>
    </alternativeName>
</protein>
<keyword evidence="9" id="KW-0472">Membrane</keyword>
<gene>
    <name evidence="13" type="primary">RMA1H1</name>
    <name evidence="13" type="ORF">SDJN03_17781</name>
</gene>
<dbReference type="GO" id="GO:0006511">
    <property type="term" value="P:ubiquitin-dependent protein catabolic process"/>
    <property type="evidence" value="ECO:0007669"/>
    <property type="project" value="UniProtKB-UniRule"/>
</dbReference>
<feature type="domain" description="RING-type" evidence="12">
    <location>
        <begin position="85"/>
        <end position="134"/>
    </location>
</feature>
<proteinExistence type="predicted"/>
<comment type="catalytic activity">
    <reaction evidence="1 11">
        <text>S-ubiquitinyl-[E2 ubiquitin-conjugating enzyme]-L-cysteine + [acceptor protein]-L-lysine = [E2 ubiquitin-conjugating enzyme]-L-cysteine + N(6)-ubiquitinyl-[acceptor protein]-L-lysine.</text>
        <dbReference type="EC" id="2.3.2.27"/>
    </reaction>
</comment>
<dbReference type="PANTHER" id="PTHR12313">
    <property type="entry name" value="E3 UBIQUITIN-PROTEIN LIGASE RNF5-RELATED"/>
    <property type="match status" value="1"/>
</dbReference>
<comment type="pathway">
    <text evidence="3 11">Protein modification; protein ubiquitination.</text>
</comment>